<dbReference type="InterPro" id="IPR050488">
    <property type="entry name" value="Ig_Fc_receptor"/>
</dbReference>
<dbReference type="PROSITE" id="PS50835">
    <property type="entry name" value="IG_LIKE"/>
    <property type="match status" value="7"/>
</dbReference>
<feature type="domain" description="Ig-like" evidence="4">
    <location>
        <begin position="376"/>
        <end position="450"/>
    </location>
</feature>
<dbReference type="Pfam" id="PF13895">
    <property type="entry name" value="Ig_2"/>
    <property type="match status" value="4"/>
</dbReference>
<evidence type="ECO:0000313" key="5">
    <source>
        <dbReference type="EMBL" id="KAI7794617.1"/>
    </source>
</evidence>
<dbReference type="InterPro" id="IPR007110">
    <property type="entry name" value="Ig-like_dom"/>
</dbReference>
<dbReference type="GO" id="GO:0009897">
    <property type="term" value="C:external side of plasma membrane"/>
    <property type="evidence" value="ECO:0007669"/>
    <property type="project" value="TreeGrafter"/>
</dbReference>
<dbReference type="PANTHER" id="PTHR11481:SF112">
    <property type="entry name" value="FC RECEPTOR-LIKE PROTEIN 4-RELATED"/>
    <property type="match status" value="1"/>
</dbReference>
<dbReference type="Pfam" id="PF13927">
    <property type="entry name" value="Ig_3"/>
    <property type="match status" value="1"/>
</dbReference>
<dbReference type="InterPro" id="IPR003598">
    <property type="entry name" value="Ig_sub2"/>
</dbReference>
<feature type="domain" description="Ig-like" evidence="4">
    <location>
        <begin position="554"/>
        <end position="618"/>
    </location>
</feature>
<gene>
    <name evidence="5" type="ORF">IRJ41_016924</name>
</gene>
<evidence type="ECO:0000313" key="6">
    <source>
        <dbReference type="Proteomes" id="UP001059041"/>
    </source>
</evidence>
<dbReference type="InterPro" id="IPR036179">
    <property type="entry name" value="Ig-like_dom_sf"/>
</dbReference>
<organism evidence="5 6">
    <name type="scientific">Triplophysa rosa</name>
    <name type="common">Cave loach</name>
    <dbReference type="NCBI Taxonomy" id="992332"/>
    <lineage>
        <taxon>Eukaryota</taxon>
        <taxon>Metazoa</taxon>
        <taxon>Chordata</taxon>
        <taxon>Craniata</taxon>
        <taxon>Vertebrata</taxon>
        <taxon>Euteleostomi</taxon>
        <taxon>Actinopterygii</taxon>
        <taxon>Neopterygii</taxon>
        <taxon>Teleostei</taxon>
        <taxon>Ostariophysi</taxon>
        <taxon>Cypriniformes</taxon>
        <taxon>Nemacheilidae</taxon>
        <taxon>Triplophysa</taxon>
    </lineage>
</organism>
<keyword evidence="2" id="KW-1015">Disulfide bond</keyword>
<evidence type="ECO:0000256" key="1">
    <source>
        <dbReference type="ARBA" id="ARBA00022729"/>
    </source>
</evidence>
<dbReference type="SMART" id="SM00408">
    <property type="entry name" value="IGc2"/>
    <property type="match status" value="5"/>
</dbReference>
<feature type="domain" description="Ig-like" evidence="4">
    <location>
        <begin position="468"/>
        <end position="548"/>
    </location>
</feature>
<accession>A0A9W7TEG4</accession>
<protein>
    <submittedName>
        <fullName evidence="5">Basement membrane-specific heparan sulfate proteoglycan core protein-like</fullName>
    </submittedName>
</protein>
<sequence length="748" mass="84858">MYRLVLRPGVLTPKPKLTANQNWTEFFPDETITLTCGFDGNSDSWSFEWLKNGKSLNKNPTLTITTKPSDSGPYTCKGKLNGRSVVTQHSDTFQLNVRDQLPRPILTQSTDSHVIYKGESLTFKCDVKVKSTQWEYLFFRESRQIHANTSNSFSIQSAQVSHSGKYLCQVKRRTLTSGQSDVRTVTVKEIPQAQLNSEWKDAFPGETVSLQCVIPDVSENWIYMWFRNEKTVSSGPDTNVYGNTLSLSVKTHHTGLYMYVCQAQLERRSVTSAKSTQHSLNIYGSRPTIIVKQDPQYPEIYTGEQVKLKCSIQEQTSKWAYQWKKDESVQGILGDTYTIQSATLSHNGLYTCHISRNGVTFSSESKKCTIIEPPQPKLSIESEWKIFYPTEKITLKCSINANPNEWRYEWYKNESPLPEAKDTLLINSAEISHSGSYKCKGKHQQRSQVTTSETQALQIHILDPTPKPDIKIHPTFEFFYTDERIHLDCNMSGDGWEYHWHKDSKPTQPSITNTNYTIDSASLHHTGDYTCEAKRGDFSIYSEPLKVEVQARSPAVLTLVTELSDIMAGNILTLSCEVSDGEEWNYTWCENGQELNESINTLKVESTADTIKNEFKCRGERTARPLYSSWSEVFVAKNIVFKRKILLAISGCFVCCIVILIIGCVILKITRKPEKKEKVREDLFISMADYENPTSPLMECINNKATDKESGEKEELHLNHISVTHVDGVIKDENSPPADANGLTSFKG</sequence>
<dbReference type="GO" id="GO:0004888">
    <property type="term" value="F:transmembrane signaling receptor activity"/>
    <property type="evidence" value="ECO:0007669"/>
    <property type="project" value="TreeGrafter"/>
</dbReference>
<evidence type="ECO:0000256" key="2">
    <source>
        <dbReference type="ARBA" id="ARBA00023157"/>
    </source>
</evidence>
<evidence type="ECO:0000259" key="4">
    <source>
        <dbReference type="PROSITE" id="PS50835"/>
    </source>
</evidence>
<dbReference type="Proteomes" id="UP001059041">
    <property type="component" value="Linkage Group LG21"/>
</dbReference>
<dbReference type="Gene3D" id="2.60.40.10">
    <property type="entry name" value="Immunoglobulins"/>
    <property type="match status" value="7"/>
</dbReference>
<reference evidence="5" key="1">
    <citation type="submission" date="2021-02" db="EMBL/GenBank/DDBJ databases">
        <title>Comparative genomics reveals that relaxation of natural selection precedes convergent phenotypic evolution of cavefish.</title>
        <authorList>
            <person name="Peng Z."/>
        </authorList>
    </citation>
    <scope>NUCLEOTIDE SEQUENCE</scope>
    <source>
        <tissue evidence="5">Muscle</tissue>
    </source>
</reference>
<evidence type="ECO:0000256" key="3">
    <source>
        <dbReference type="SAM" id="Phobius"/>
    </source>
</evidence>
<keyword evidence="1" id="KW-0732">Signal</keyword>
<keyword evidence="6" id="KW-1185">Reference proteome</keyword>
<dbReference type="AlphaFoldDB" id="A0A9W7TEG4"/>
<feature type="domain" description="Ig-like" evidence="4">
    <location>
        <begin position="287"/>
        <end position="369"/>
    </location>
</feature>
<comment type="caution">
    <text evidence="5">The sequence shown here is derived from an EMBL/GenBank/DDBJ whole genome shotgun (WGS) entry which is preliminary data.</text>
</comment>
<feature type="domain" description="Ig-like" evidence="4">
    <location>
        <begin position="15"/>
        <end position="87"/>
    </location>
</feature>
<keyword evidence="3" id="KW-0472">Membrane</keyword>
<feature type="domain" description="Ig-like" evidence="4">
    <location>
        <begin position="191"/>
        <end position="271"/>
    </location>
</feature>
<feature type="non-terminal residue" evidence="5">
    <location>
        <position position="748"/>
    </location>
</feature>
<proteinExistence type="predicted"/>
<dbReference type="SMART" id="SM00409">
    <property type="entry name" value="IG"/>
    <property type="match status" value="6"/>
</dbReference>
<feature type="transmembrane region" description="Helical" evidence="3">
    <location>
        <begin position="645"/>
        <end position="667"/>
    </location>
</feature>
<feature type="domain" description="Ig-like" evidence="4">
    <location>
        <begin position="104"/>
        <end position="186"/>
    </location>
</feature>
<dbReference type="EMBL" id="JAFHDT010000021">
    <property type="protein sequence ID" value="KAI7794617.1"/>
    <property type="molecule type" value="Genomic_DNA"/>
</dbReference>
<keyword evidence="3" id="KW-0812">Transmembrane</keyword>
<dbReference type="InterPro" id="IPR013783">
    <property type="entry name" value="Ig-like_fold"/>
</dbReference>
<dbReference type="PANTHER" id="PTHR11481">
    <property type="entry name" value="IMMUNOGLOBULIN FC RECEPTOR"/>
    <property type="match status" value="1"/>
</dbReference>
<dbReference type="GO" id="GO:0006955">
    <property type="term" value="P:immune response"/>
    <property type="evidence" value="ECO:0007669"/>
    <property type="project" value="TreeGrafter"/>
</dbReference>
<name>A0A9W7TEG4_TRIRA</name>
<dbReference type="SUPFAM" id="SSF48726">
    <property type="entry name" value="Immunoglobulin"/>
    <property type="match status" value="7"/>
</dbReference>
<dbReference type="InterPro" id="IPR003599">
    <property type="entry name" value="Ig_sub"/>
</dbReference>
<dbReference type="GO" id="GO:0007166">
    <property type="term" value="P:cell surface receptor signaling pathway"/>
    <property type="evidence" value="ECO:0007669"/>
    <property type="project" value="TreeGrafter"/>
</dbReference>
<keyword evidence="3" id="KW-1133">Transmembrane helix</keyword>